<dbReference type="AlphaFoldDB" id="A0A1Y4QYN0"/>
<dbReference type="Pfam" id="PF00455">
    <property type="entry name" value="DeoRC"/>
    <property type="match status" value="1"/>
</dbReference>
<name>A0A1Y4QYN0_9ENTE</name>
<dbReference type="GO" id="GO:0003677">
    <property type="term" value="F:DNA binding"/>
    <property type="evidence" value="ECO:0007669"/>
    <property type="project" value="UniProtKB-KW"/>
</dbReference>
<accession>A0A1Y4QYN0</accession>
<dbReference type="PANTHER" id="PTHR30363">
    <property type="entry name" value="HTH-TYPE TRANSCRIPTIONAL REGULATOR SRLR-RELATED"/>
    <property type="match status" value="1"/>
</dbReference>
<dbReference type="Proteomes" id="UP000196074">
    <property type="component" value="Unassembled WGS sequence"/>
</dbReference>
<dbReference type="PRINTS" id="PR00037">
    <property type="entry name" value="HTHLACR"/>
</dbReference>
<proteinExistence type="predicted"/>
<dbReference type="EMBL" id="JARQBI010000002">
    <property type="protein sequence ID" value="MDT2795844.1"/>
    <property type="molecule type" value="Genomic_DNA"/>
</dbReference>
<dbReference type="Gene3D" id="1.10.10.10">
    <property type="entry name" value="Winged helix-like DNA-binding domain superfamily/Winged helix DNA-binding domain"/>
    <property type="match status" value="1"/>
</dbReference>
<dbReference type="InterPro" id="IPR050313">
    <property type="entry name" value="Carb_Metab_HTH_regulators"/>
</dbReference>
<dbReference type="PROSITE" id="PS50987">
    <property type="entry name" value="HTH_ARSR_2"/>
    <property type="match status" value="1"/>
</dbReference>
<evidence type="ECO:0000313" key="8">
    <source>
        <dbReference type="Proteomes" id="UP000196074"/>
    </source>
</evidence>
<dbReference type="InterPro" id="IPR001034">
    <property type="entry name" value="DeoR_HTH"/>
</dbReference>
<dbReference type="GO" id="GO:0003700">
    <property type="term" value="F:DNA-binding transcription factor activity"/>
    <property type="evidence" value="ECO:0007669"/>
    <property type="project" value="InterPro"/>
</dbReference>
<evidence type="ECO:0000313" key="6">
    <source>
        <dbReference type="EMBL" id="MDT2795844.1"/>
    </source>
</evidence>
<evidence type="ECO:0000313" key="7">
    <source>
        <dbReference type="EMBL" id="OUQ09592.1"/>
    </source>
</evidence>
<reference evidence="8" key="1">
    <citation type="submission" date="2017-04" db="EMBL/GenBank/DDBJ databases">
        <title>Function of individual gut microbiota members based on whole genome sequencing of pure cultures obtained from chicken caecum.</title>
        <authorList>
            <person name="Medvecky M."/>
            <person name="Cejkova D."/>
            <person name="Polansky O."/>
            <person name="Karasova D."/>
            <person name="Kubasova T."/>
            <person name="Cizek A."/>
            <person name="Rychlik I."/>
        </authorList>
    </citation>
    <scope>NUCLEOTIDE SEQUENCE [LARGE SCALE GENOMIC DNA]</scope>
    <source>
        <strain evidence="8">An144</strain>
    </source>
</reference>
<dbReference type="PROSITE" id="PS51000">
    <property type="entry name" value="HTH_DEOR_2"/>
    <property type="match status" value="1"/>
</dbReference>
<evidence type="ECO:0000256" key="2">
    <source>
        <dbReference type="ARBA" id="ARBA00023125"/>
    </source>
</evidence>
<dbReference type="InterPro" id="IPR018356">
    <property type="entry name" value="Tscrpt_reg_HTH_DeoR_CS"/>
</dbReference>
<keyword evidence="1" id="KW-0805">Transcription regulation</keyword>
<dbReference type="Proteomes" id="UP001255696">
    <property type="component" value="Unassembled WGS sequence"/>
</dbReference>
<organism evidence="7 8">
    <name type="scientific">Enterococcus cecorum</name>
    <dbReference type="NCBI Taxonomy" id="44008"/>
    <lineage>
        <taxon>Bacteria</taxon>
        <taxon>Bacillati</taxon>
        <taxon>Bacillota</taxon>
        <taxon>Bacilli</taxon>
        <taxon>Lactobacillales</taxon>
        <taxon>Enterococcaceae</taxon>
        <taxon>Enterococcus</taxon>
    </lineage>
</organism>
<keyword evidence="2 6" id="KW-0238">DNA-binding</keyword>
<protein>
    <submittedName>
        <fullName evidence="7">DeoR family transcriptional regulator</fullName>
    </submittedName>
    <submittedName>
        <fullName evidence="6">DeoR/GlpR family DNA-binding transcription regulator</fullName>
    </submittedName>
</protein>
<dbReference type="InterPro" id="IPR014036">
    <property type="entry name" value="DeoR-like_C"/>
</dbReference>
<dbReference type="EMBL" id="NFLC01000020">
    <property type="protein sequence ID" value="OUQ09592.1"/>
    <property type="molecule type" value="Genomic_DNA"/>
</dbReference>
<evidence type="ECO:0000259" key="5">
    <source>
        <dbReference type="PROSITE" id="PS51000"/>
    </source>
</evidence>
<dbReference type="SMART" id="SM01134">
    <property type="entry name" value="DeoRC"/>
    <property type="match status" value="1"/>
</dbReference>
<dbReference type="SMART" id="SM00420">
    <property type="entry name" value="HTH_DEOR"/>
    <property type="match status" value="1"/>
</dbReference>
<evidence type="ECO:0000259" key="4">
    <source>
        <dbReference type="PROSITE" id="PS50987"/>
    </source>
</evidence>
<dbReference type="InterPro" id="IPR037171">
    <property type="entry name" value="NagB/RpiA_transferase-like"/>
</dbReference>
<gene>
    <name evidence="7" type="ORF">B5E88_09520</name>
    <name evidence="6" type="ORF">P7H47_00960</name>
</gene>
<feature type="domain" description="HTH arsR-type" evidence="4">
    <location>
        <begin position="1"/>
        <end position="81"/>
    </location>
</feature>
<dbReference type="SUPFAM" id="SSF46785">
    <property type="entry name" value="Winged helix' DNA-binding domain"/>
    <property type="match status" value="1"/>
</dbReference>
<dbReference type="RefSeq" id="WP_050047247.1">
    <property type="nucleotide sequence ID" value="NZ_CP184653.1"/>
</dbReference>
<dbReference type="Pfam" id="PF08220">
    <property type="entry name" value="HTH_DeoR"/>
    <property type="match status" value="1"/>
</dbReference>
<sequence>MLTDERQQRILSTLEENDIITIAELIEPLEASESTIRRDLQHLENQGLLIRVHGGAKKKQQLNFEANMMEKEAKFHDEKLAIGRYAANLIKPKDVIYLDAGTSTMAMIPFIEPDLGIKVVTNSVKHAALLVEKNIETVILGGTIKLSTNAITGFSTASQLQQFRFNKAFMGMNGAHLENGFTTPDPEEAMIKKLAIAQSQMSFVLLDGSKFQQTAFTHVADLTQAEIITSKAPKEIIKKMQLQTRITEVSS</sequence>
<comment type="caution">
    <text evidence="7">The sequence shown here is derived from an EMBL/GenBank/DDBJ whole genome shotgun (WGS) entry which is preliminary data.</text>
</comment>
<dbReference type="PROSITE" id="PS00894">
    <property type="entry name" value="HTH_DEOR_1"/>
    <property type="match status" value="1"/>
</dbReference>
<evidence type="ECO:0000256" key="1">
    <source>
        <dbReference type="ARBA" id="ARBA00023015"/>
    </source>
</evidence>
<feature type="domain" description="HTH deoR-type" evidence="5">
    <location>
        <begin position="3"/>
        <end position="58"/>
    </location>
</feature>
<dbReference type="PANTHER" id="PTHR30363:SF56">
    <property type="entry name" value="TRANSCRIPTIONAL REGULATOR, DEOR FAMILY"/>
    <property type="match status" value="1"/>
</dbReference>
<dbReference type="Gene3D" id="3.40.50.1360">
    <property type="match status" value="1"/>
</dbReference>
<dbReference type="InterPro" id="IPR036388">
    <property type="entry name" value="WH-like_DNA-bd_sf"/>
</dbReference>
<reference evidence="6" key="3">
    <citation type="submission" date="2023-03" db="EMBL/GenBank/DDBJ databases">
        <authorList>
            <person name="Shen W."/>
            <person name="Cai J."/>
        </authorList>
    </citation>
    <scope>NUCLEOTIDE SEQUENCE</scope>
    <source>
        <strain evidence="6">B245-2</strain>
    </source>
</reference>
<reference evidence="7" key="2">
    <citation type="journal article" date="2018" name="BMC Genomics">
        <title>Whole genome sequencing and function prediction of 133 gut anaerobes isolated from chicken caecum in pure cultures.</title>
        <authorList>
            <person name="Medvecky M."/>
            <person name="Cejkova D."/>
            <person name="Polansky O."/>
            <person name="Karasova D."/>
            <person name="Kubasova T."/>
            <person name="Cizek A."/>
            <person name="Rychlik I."/>
        </authorList>
    </citation>
    <scope>NUCLEOTIDE SEQUENCE</scope>
    <source>
        <strain evidence="7">An144</strain>
    </source>
</reference>
<keyword evidence="3" id="KW-0804">Transcription</keyword>
<dbReference type="InterPro" id="IPR036390">
    <property type="entry name" value="WH_DNA-bd_sf"/>
</dbReference>
<dbReference type="InterPro" id="IPR001845">
    <property type="entry name" value="HTH_ArsR_DNA-bd_dom"/>
</dbReference>
<evidence type="ECO:0000256" key="3">
    <source>
        <dbReference type="ARBA" id="ARBA00023163"/>
    </source>
</evidence>
<dbReference type="SUPFAM" id="SSF100950">
    <property type="entry name" value="NagB/RpiA/CoA transferase-like"/>
    <property type="match status" value="1"/>
</dbReference>